<evidence type="ECO:0000313" key="3">
    <source>
        <dbReference type="Proteomes" id="UP000800039"/>
    </source>
</evidence>
<feature type="compositionally biased region" description="Polar residues" evidence="1">
    <location>
        <begin position="7"/>
        <end position="16"/>
    </location>
</feature>
<dbReference type="RefSeq" id="XP_040792663.1">
    <property type="nucleotide sequence ID" value="XM_040931486.1"/>
</dbReference>
<comment type="caution">
    <text evidence="2">The sequence shown here is derived from an EMBL/GenBank/DDBJ whole genome shotgun (WGS) entry which is preliminary data.</text>
</comment>
<sequence length="286" mass="31500">MAAIESLPNNTFNSRSSVEECYPIPKSHPLHPSTALPKNDTLEASSDDEATDKLEELAGSQAGIKIAGKRDNIDSTLSNYDLAPDSERTGVPRGIKIKHGSVDLQDETTTAPEAVDGACNKDSVSTTHGGGYFIVHYRADCHHGSESARRIGVWENQPTTKHPSDIRHELRKLDYFQDEMDHVISKHPSPSRPCTVSQYITSQIPTSRATSVFETYLQDYMIIGSNTTCVGAEEKDIVGQMTEETTEEHDEKACDELVLMVSLFSLFGLVLFAGSLTAELWHHHSI</sequence>
<feature type="region of interest" description="Disordered" evidence="1">
    <location>
        <begin position="1"/>
        <end position="48"/>
    </location>
</feature>
<accession>A0A9P4LCL0</accession>
<reference evidence="2" key="1">
    <citation type="submission" date="2020-01" db="EMBL/GenBank/DDBJ databases">
        <authorList>
            <consortium name="DOE Joint Genome Institute"/>
            <person name="Haridas S."/>
            <person name="Albert R."/>
            <person name="Binder M."/>
            <person name="Bloem J."/>
            <person name="Labutti K."/>
            <person name="Salamov A."/>
            <person name="Andreopoulos B."/>
            <person name="Baker S.E."/>
            <person name="Barry K."/>
            <person name="Bills G."/>
            <person name="Bluhm B.H."/>
            <person name="Cannon C."/>
            <person name="Castanera R."/>
            <person name="Culley D.E."/>
            <person name="Daum C."/>
            <person name="Ezra D."/>
            <person name="Gonzalez J.B."/>
            <person name="Henrissat B."/>
            <person name="Kuo A."/>
            <person name="Liang C."/>
            <person name="Lipzen A."/>
            <person name="Lutzoni F."/>
            <person name="Magnuson J."/>
            <person name="Mondo S."/>
            <person name="Nolan M."/>
            <person name="Ohm R."/>
            <person name="Pangilinan J."/>
            <person name="Park H.-J."/>
            <person name="Ramirez L."/>
            <person name="Alfaro M."/>
            <person name="Sun H."/>
            <person name="Tritt A."/>
            <person name="Yoshinaga Y."/>
            <person name="Zwiers L.-H."/>
            <person name="Turgeon B.G."/>
            <person name="Goodwin S.B."/>
            <person name="Spatafora J.W."/>
            <person name="Crous P.W."/>
            <person name="Grigoriev I.V."/>
        </authorList>
    </citation>
    <scope>NUCLEOTIDE SEQUENCE</scope>
    <source>
        <strain evidence="2">CBS 394.84</strain>
    </source>
</reference>
<keyword evidence="3" id="KW-1185">Reference proteome</keyword>
<dbReference type="GeneID" id="63848738"/>
<protein>
    <submittedName>
        <fullName evidence="2">Uncharacterized protein</fullName>
    </submittedName>
</protein>
<dbReference type="AlphaFoldDB" id="A0A9P4LCL0"/>
<name>A0A9P4LCL0_9PLEO</name>
<proteinExistence type="predicted"/>
<evidence type="ECO:0000313" key="2">
    <source>
        <dbReference type="EMBL" id="KAF1850100.1"/>
    </source>
</evidence>
<organism evidence="2 3">
    <name type="scientific">Cucurbitaria berberidis CBS 394.84</name>
    <dbReference type="NCBI Taxonomy" id="1168544"/>
    <lineage>
        <taxon>Eukaryota</taxon>
        <taxon>Fungi</taxon>
        <taxon>Dikarya</taxon>
        <taxon>Ascomycota</taxon>
        <taxon>Pezizomycotina</taxon>
        <taxon>Dothideomycetes</taxon>
        <taxon>Pleosporomycetidae</taxon>
        <taxon>Pleosporales</taxon>
        <taxon>Pleosporineae</taxon>
        <taxon>Cucurbitariaceae</taxon>
        <taxon>Cucurbitaria</taxon>
    </lineage>
</organism>
<evidence type="ECO:0000256" key="1">
    <source>
        <dbReference type="SAM" id="MobiDB-lite"/>
    </source>
</evidence>
<dbReference type="EMBL" id="ML976614">
    <property type="protein sequence ID" value="KAF1850100.1"/>
    <property type="molecule type" value="Genomic_DNA"/>
</dbReference>
<gene>
    <name evidence="2" type="ORF">K460DRAFT_350205</name>
</gene>
<dbReference type="Proteomes" id="UP000800039">
    <property type="component" value="Unassembled WGS sequence"/>
</dbReference>